<dbReference type="GO" id="GO:0005576">
    <property type="term" value="C:extracellular region"/>
    <property type="evidence" value="ECO:0007669"/>
    <property type="project" value="UniProtKB-SubCell"/>
</dbReference>
<keyword evidence="9" id="KW-0282">Flagellum</keyword>
<keyword evidence="5" id="KW-0964">Secreted</keyword>
<dbReference type="SUPFAM" id="SSF64518">
    <property type="entry name" value="Phase 1 flagellin"/>
    <property type="match status" value="1"/>
</dbReference>
<dbReference type="RefSeq" id="WP_120014900.1">
    <property type="nucleotide sequence ID" value="NZ_QZWZ01000010.1"/>
</dbReference>
<dbReference type="GO" id="GO:0009424">
    <property type="term" value="C:bacterial-type flagellum hook"/>
    <property type="evidence" value="ECO:0007669"/>
    <property type="project" value="InterPro"/>
</dbReference>
<dbReference type="InterPro" id="IPR010930">
    <property type="entry name" value="Flg_bb/hook_C_dom"/>
</dbReference>
<evidence type="ECO:0000256" key="6">
    <source>
        <dbReference type="ARBA" id="ARBA00023143"/>
    </source>
</evidence>
<reference evidence="9 10" key="1">
    <citation type="submission" date="2018-09" db="EMBL/GenBank/DDBJ databases">
        <title>Mesorhizobium carmichaelinearum sp. nov. isolated from Carmichaelinea spp. root nodules in New Zealand.</title>
        <authorList>
            <person name="De Meyer S.E."/>
        </authorList>
    </citation>
    <scope>NUCLEOTIDE SEQUENCE [LARGE SCALE GENOMIC DNA]</scope>
    <source>
        <strain evidence="9 10">ICMP19557</strain>
    </source>
</reference>
<evidence type="ECO:0000259" key="7">
    <source>
        <dbReference type="Pfam" id="PF06429"/>
    </source>
</evidence>
<evidence type="ECO:0000256" key="3">
    <source>
        <dbReference type="ARBA" id="ARBA00009677"/>
    </source>
</evidence>
<keyword evidence="9" id="KW-0969">Cilium</keyword>
<dbReference type="InterPro" id="IPR053927">
    <property type="entry name" value="FlgK_helical"/>
</dbReference>
<evidence type="ECO:0000256" key="4">
    <source>
        <dbReference type="ARBA" id="ARBA00016244"/>
    </source>
</evidence>
<accession>A0A3A5KS94</accession>
<dbReference type="AlphaFoldDB" id="A0A3A5KS94"/>
<gene>
    <name evidence="9" type="primary">flgK</name>
    <name evidence="9" type="ORF">D3227_15130</name>
</gene>
<name>A0A3A5KS94_9HYPH</name>
<dbReference type="PANTHER" id="PTHR30033">
    <property type="entry name" value="FLAGELLAR HOOK-ASSOCIATED PROTEIN 1"/>
    <property type="match status" value="1"/>
</dbReference>
<keyword evidence="6" id="KW-0975">Bacterial flagellum</keyword>
<dbReference type="InterPro" id="IPR002371">
    <property type="entry name" value="FlgK"/>
</dbReference>
<keyword evidence="10" id="KW-1185">Reference proteome</keyword>
<dbReference type="OrthoDB" id="7181295at2"/>
<feature type="domain" description="Flagellar basal-body/hook protein C-terminal" evidence="7">
    <location>
        <begin position="444"/>
        <end position="480"/>
    </location>
</feature>
<dbReference type="GO" id="GO:0005198">
    <property type="term" value="F:structural molecule activity"/>
    <property type="evidence" value="ECO:0007669"/>
    <property type="project" value="InterPro"/>
</dbReference>
<proteinExistence type="inferred from homology"/>
<sequence>MSLSSALSIAQSSLLATSKQTSIVSRNVADASNPDYARRTAVITSTAPGARSVEIQRAANDLLFRQNLSALSAWSGQSALYNGMDQLDLAVNGVDNASSPSTAIANLQNALQLYATTPSNQNLGASVIDAAKDVVRSLNDGATAIQDFRTQTDRQIATAVDDLNSLLSQFQDANKSVISGTRSGTDVSDALDQRDALLKKIAEYVPVSTFTRGDNDMVITTNDGTTLFETVPRSVSFTPSAGYTAGTPGNTIYIDNVPVSAGTGGNTSAVGKLAGLITLRDSVAATMQSQLDETARGLISAFAETAPSQTDAAGLFTWSGAPAVPAAGTLVNGLAGSISVNTAMDPSAGGDPALLRDGGANGAAYILNTSGSSYSDLLIAYGDRLDQPMVFDAAAGITTTSSVSDYAANAIGWFEGVRQQASTTADAKEALATRTAEALSNDTGVNVDQEMSLLLDLEHTYQASARMMKTVDDMLSALLDAVG</sequence>
<evidence type="ECO:0000256" key="5">
    <source>
        <dbReference type="ARBA" id="ARBA00022525"/>
    </source>
</evidence>
<feature type="domain" description="Flagellar hook-associated protein FlgK helical" evidence="8">
    <location>
        <begin position="86"/>
        <end position="312"/>
    </location>
</feature>
<comment type="subcellular location">
    <subcellularLocation>
        <location evidence="1">Bacterial flagellum</location>
    </subcellularLocation>
    <subcellularLocation>
        <location evidence="2">Secreted</location>
    </subcellularLocation>
</comment>
<evidence type="ECO:0000313" key="10">
    <source>
        <dbReference type="Proteomes" id="UP000272706"/>
    </source>
</evidence>
<dbReference type="GO" id="GO:0044780">
    <property type="term" value="P:bacterial-type flagellum assembly"/>
    <property type="evidence" value="ECO:0007669"/>
    <property type="project" value="InterPro"/>
</dbReference>
<protein>
    <recommendedName>
        <fullName evidence="4">Flagellar hook-associated protein 1</fullName>
    </recommendedName>
</protein>
<evidence type="ECO:0000256" key="1">
    <source>
        <dbReference type="ARBA" id="ARBA00004365"/>
    </source>
</evidence>
<dbReference type="Pfam" id="PF22638">
    <property type="entry name" value="FlgK_D1"/>
    <property type="match status" value="1"/>
</dbReference>
<comment type="similarity">
    <text evidence="3">Belongs to the flagella basal body rod proteins family.</text>
</comment>
<dbReference type="Proteomes" id="UP000272706">
    <property type="component" value="Unassembled WGS sequence"/>
</dbReference>
<dbReference type="Pfam" id="PF06429">
    <property type="entry name" value="Flg_bbr_C"/>
    <property type="match status" value="1"/>
</dbReference>
<dbReference type="NCBIfam" id="TIGR02492">
    <property type="entry name" value="flgK_ends"/>
    <property type="match status" value="1"/>
</dbReference>
<evidence type="ECO:0000313" key="9">
    <source>
        <dbReference type="EMBL" id="RJT39023.1"/>
    </source>
</evidence>
<evidence type="ECO:0000259" key="8">
    <source>
        <dbReference type="Pfam" id="PF22638"/>
    </source>
</evidence>
<dbReference type="EMBL" id="QZWZ01000010">
    <property type="protein sequence ID" value="RJT39023.1"/>
    <property type="molecule type" value="Genomic_DNA"/>
</dbReference>
<organism evidence="9 10">
    <name type="scientific">Mesorhizobium waimense</name>
    <dbReference type="NCBI Taxonomy" id="1300307"/>
    <lineage>
        <taxon>Bacteria</taxon>
        <taxon>Pseudomonadati</taxon>
        <taxon>Pseudomonadota</taxon>
        <taxon>Alphaproteobacteria</taxon>
        <taxon>Hyphomicrobiales</taxon>
        <taxon>Phyllobacteriaceae</taxon>
        <taxon>Mesorhizobium</taxon>
    </lineage>
</organism>
<evidence type="ECO:0000256" key="2">
    <source>
        <dbReference type="ARBA" id="ARBA00004613"/>
    </source>
</evidence>
<dbReference type="PANTHER" id="PTHR30033:SF1">
    <property type="entry name" value="FLAGELLAR HOOK-ASSOCIATED PROTEIN 1"/>
    <property type="match status" value="1"/>
</dbReference>
<keyword evidence="9" id="KW-0966">Cell projection</keyword>
<comment type="caution">
    <text evidence="9">The sequence shown here is derived from an EMBL/GenBank/DDBJ whole genome shotgun (WGS) entry which is preliminary data.</text>
</comment>